<accession>A0A919B9W2</accession>
<reference evidence="1" key="1">
    <citation type="journal article" date="2014" name="Int. J. Syst. Evol. Microbiol.">
        <title>Complete genome sequence of Corynebacterium casei LMG S-19264T (=DSM 44701T), isolated from a smear-ripened cheese.</title>
        <authorList>
            <consortium name="US DOE Joint Genome Institute (JGI-PGF)"/>
            <person name="Walter F."/>
            <person name="Albersmeier A."/>
            <person name="Kalinowski J."/>
            <person name="Ruckert C."/>
        </authorList>
    </citation>
    <scope>NUCLEOTIDE SEQUENCE</scope>
    <source>
        <strain evidence="1">JCM 4122</strain>
    </source>
</reference>
<evidence type="ECO:0000313" key="1">
    <source>
        <dbReference type="EMBL" id="GHF77768.1"/>
    </source>
</evidence>
<dbReference type="RefSeq" id="WP_190040481.1">
    <property type="nucleotide sequence ID" value="NZ_BNBE01000001.1"/>
</dbReference>
<evidence type="ECO:0000313" key="2">
    <source>
        <dbReference type="Proteomes" id="UP000632849"/>
    </source>
</evidence>
<reference evidence="1" key="2">
    <citation type="submission" date="2020-09" db="EMBL/GenBank/DDBJ databases">
        <authorList>
            <person name="Sun Q."/>
            <person name="Ohkuma M."/>
        </authorList>
    </citation>
    <scope>NUCLEOTIDE SEQUENCE</scope>
    <source>
        <strain evidence="1">JCM 4122</strain>
    </source>
</reference>
<dbReference type="Proteomes" id="UP000632849">
    <property type="component" value="Unassembled WGS sequence"/>
</dbReference>
<dbReference type="EMBL" id="BNBE01000001">
    <property type="protein sequence ID" value="GHF77768.1"/>
    <property type="molecule type" value="Genomic_DNA"/>
</dbReference>
<comment type="caution">
    <text evidence="1">The sequence shown here is derived from an EMBL/GenBank/DDBJ whole genome shotgun (WGS) entry which is preliminary data.</text>
</comment>
<organism evidence="1 2">
    <name type="scientific">Streptomyces filamentosus</name>
    <name type="common">Streptomyces roseosporus</name>
    <dbReference type="NCBI Taxonomy" id="67294"/>
    <lineage>
        <taxon>Bacteria</taxon>
        <taxon>Bacillati</taxon>
        <taxon>Actinomycetota</taxon>
        <taxon>Actinomycetes</taxon>
        <taxon>Kitasatosporales</taxon>
        <taxon>Streptomycetaceae</taxon>
        <taxon>Streptomyces</taxon>
    </lineage>
</organism>
<protein>
    <recommendedName>
        <fullName evidence="3">DUF4304 domain-containing protein</fullName>
    </recommendedName>
</protein>
<dbReference type="AlphaFoldDB" id="A0A919B9W2"/>
<name>A0A919B9W2_STRFL</name>
<evidence type="ECO:0008006" key="3">
    <source>
        <dbReference type="Google" id="ProtNLM"/>
    </source>
</evidence>
<keyword evidence="2" id="KW-1185">Reference proteome</keyword>
<gene>
    <name evidence="1" type="ORF">GCM10017667_01330</name>
</gene>
<sequence>MISQSAWRRRYVVPVAKEAGLVPEGGVLRMLGERGDCAVLELQAHPMDPKLQSFFVRVSVVPLTERAWTQRQHWDQAKDHLPGSGFGMLGWEVKPPAGVAFDVPGGSSLDGLWTYGAGVEPEECAEHLAEVLRDHTFPAMRRFLDRDVLAAEMRQRSSHLRHHRPAGWAAVLLNVDRVAPVALEHLLQAVETDYPLADEFVAWAQEYAARHNTPD</sequence>
<proteinExistence type="predicted"/>